<feature type="region of interest" description="Disordered" evidence="1">
    <location>
        <begin position="1"/>
        <end position="36"/>
    </location>
</feature>
<comment type="caution">
    <text evidence="2">The sequence shown here is derived from an EMBL/GenBank/DDBJ whole genome shotgun (WGS) entry which is preliminary data.</text>
</comment>
<evidence type="ECO:0000313" key="2">
    <source>
        <dbReference type="EMBL" id="TMX05791.1"/>
    </source>
</evidence>
<organism evidence="2">
    <name type="scientific">Solanum chilense</name>
    <name type="common">Tomato</name>
    <name type="synonym">Lycopersicon chilense</name>
    <dbReference type="NCBI Taxonomy" id="4083"/>
    <lineage>
        <taxon>Eukaryota</taxon>
        <taxon>Viridiplantae</taxon>
        <taxon>Streptophyta</taxon>
        <taxon>Embryophyta</taxon>
        <taxon>Tracheophyta</taxon>
        <taxon>Spermatophyta</taxon>
        <taxon>Magnoliopsida</taxon>
        <taxon>eudicotyledons</taxon>
        <taxon>Gunneridae</taxon>
        <taxon>Pentapetalae</taxon>
        <taxon>asterids</taxon>
        <taxon>lamiids</taxon>
        <taxon>Solanales</taxon>
        <taxon>Solanaceae</taxon>
        <taxon>Solanoideae</taxon>
        <taxon>Solaneae</taxon>
        <taxon>Solanum</taxon>
        <taxon>Solanum subgen. Lycopersicon</taxon>
    </lineage>
</organism>
<accession>A0A6N2CK23</accession>
<protein>
    <submittedName>
        <fullName evidence="2">Uncharacterized protein</fullName>
    </submittedName>
</protein>
<reference evidence="2" key="1">
    <citation type="submission" date="2019-05" db="EMBL/GenBank/DDBJ databases">
        <title>The de novo reference genome and transcriptome assemblies of the wild tomato species Solanum chilense.</title>
        <authorList>
            <person name="Stam R."/>
            <person name="Nosenko T."/>
            <person name="Hoerger A.C."/>
            <person name="Stephan W."/>
            <person name="Seidel M.A."/>
            <person name="Kuhn J.M.M."/>
            <person name="Haberer G."/>
            <person name="Tellier A."/>
        </authorList>
    </citation>
    <scope>NUCLEOTIDE SEQUENCE</scope>
    <source>
        <tissue evidence="2">Mature leaves</tissue>
    </source>
</reference>
<dbReference type="AlphaFoldDB" id="A0A6N2CK23"/>
<proteinExistence type="predicted"/>
<feature type="compositionally biased region" description="Basic and acidic residues" evidence="1">
    <location>
        <begin position="1"/>
        <end position="13"/>
    </location>
</feature>
<name>A0A6N2CK23_SOLCI</name>
<dbReference type="EMBL" id="RXGB01000008">
    <property type="protein sequence ID" value="TMX05791.1"/>
    <property type="molecule type" value="Genomic_DNA"/>
</dbReference>
<feature type="compositionally biased region" description="Polar residues" evidence="1">
    <location>
        <begin position="25"/>
        <end position="35"/>
    </location>
</feature>
<sequence length="108" mass="12235">MKTTRMDARRMEEEGVNGEIPPQVKQASQGVQTPQGEKVPIVDKLNEISVVSPDMNNMEIRKALLALARAMTTHLNRGVEDRVNALESTRTSIFRDFKRMNPPIFLRS</sequence>
<gene>
    <name evidence="2" type="ORF">EJD97_023979</name>
</gene>
<evidence type="ECO:0000256" key="1">
    <source>
        <dbReference type="SAM" id="MobiDB-lite"/>
    </source>
</evidence>